<reference evidence="1" key="1">
    <citation type="submission" date="2021-05" db="EMBL/GenBank/DDBJ databases">
        <authorList>
            <person name="Alioto T."/>
            <person name="Alioto T."/>
            <person name="Gomez Garrido J."/>
        </authorList>
    </citation>
    <scope>NUCLEOTIDE SEQUENCE</scope>
</reference>
<evidence type="ECO:0000313" key="1">
    <source>
        <dbReference type="EMBL" id="CAG6781363.1"/>
    </source>
</evidence>
<dbReference type="AlphaFoldDB" id="A0A8D9F8B4"/>
<name>A0A8D9F8B4_9HEMI</name>
<dbReference type="EMBL" id="HBUF01622692">
    <property type="protein sequence ID" value="CAG6781373.1"/>
    <property type="molecule type" value="Transcribed_RNA"/>
</dbReference>
<accession>A0A8D9F8B4</accession>
<protein>
    <submittedName>
        <fullName evidence="1">Uncharacterized protein</fullName>
    </submittedName>
</protein>
<sequence length="123" mass="13664">MRNDNALTRIGRESFTHAGNIVKRLQTGNIDHVLRHVVTVGHWYLPGDTQRVLGERFNIHHDWRAREDAYSLDNTGQGLFGVGRAGEVSFDVVGYESVLAPADVLANVRDPLLHATRNVVPGI</sequence>
<dbReference type="EMBL" id="HBUF01622691">
    <property type="protein sequence ID" value="CAG6781368.1"/>
    <property type="molecule type" value="Transcribed_RNA"/>
</dbReference>
<dbReference type="EMBL" id="HBUF01622693">
    <property type="protein sequence ID" value="CAG6781378.1"/>
    <property type="molecule type" value="Transcribed_RNA"/>
</dbReference>
<dbReference type="EMBL" id="HBUF01622690">
    <property type="protein sequence ID" value="CAG6781363.1"/>
    <property type="molecule type" value="Transcribed_RNA"/>
</dbReference>
<proteinExistence type="predicted"/>
<organism evidence="1">
    <name type="scientific">Cacopsylla melanoneura</name>
    <dbReference type="NCBI Taxonomy" id="428564"/>
    <lineage>
        <taxon>Eukaryota</taxon>
        <taxon>Metazoa</taxon>
        <taxon>Ecdysozoa</taxon>
        <taxon>Arthropoda</taxon>
        <taxon>Hexapoda</taxon>
        <taxon>Insecta</taxon>
        <taxon>Pterygota</taxon>
        <taxon>Neoptera</taxon>
        <taxon>Paraneoptera</taxon>
        <taxon>Hemiptera</taxon>
        <taxon>Sternorrhyncha</taxon>
        <taxon>Psylloidea</taxon>
        <taxon>Psyllidae</taxon>
        <taxon>Psyllinae</taxon>
        <taxon>Cacopsylla</taxon>
    </lineage>
</organism>